<dbReference type="GO" id="GO:0016787">
    <property type="term" value="F:hydrolase activity"/>
    <property type="evidence" value="ECO:0007669"/>
    <property type="project" value="UniProtKB-KW"/>
</dbReference>
<reference evidence="2 3" key="1">
    <citation type="journal article" date="2009" name="Stand. Genomic Sci.">
        <title>Complete genome sequence of Stackebrandtia nassauensis type strain (LLR-40K-21).</title>
        <authorList>
            <person name="Munk C."/>
            <person name="Lapidus A."/>
            <person name="Copeland A."/>
            <person name="Jando M."/>
            <person name="Mayilraj S."/>
            <person name="Glavina Del Rio T."/>
            <person name="Nolan M."/>
            <person name="Chen F."/>
            <person name="Lucas S."/>
            <person name="Tice H."/>
            <person name="Cheng J.F."/>
            <person name="Han C."/>
            <person name="Detter J.C."/>
            <person name="Bruce D."/>
            <person name="Goodwin L."/>
            <person name="Chain P."/>
            <person name="Pitluck S."/>
            <person name="Goker M."/>
            <person name="Ovchinikova G."/>
            <person name="Pati A."/>
            <person name="Ivanova N."/>
            <person name="Mavromatis K."/>
            <person name="Chen A."/>
            <person name="Palaniappan K."/>
            <person name="Land M."/>
            <person name="Hauser L."/>
            <person name="Chang Y.J."/>
            <person name="Jeffries C.D."/>
            <person name="Bristow J."/>
            <person name="Eisen J.A."/>
            <person name="Markowitz V."/>
            <person name="Hugenholtz P."/>
            <person name="Kyrpides N.C."/>
            <person name="Klenk H.P."/>
        </authorList>
    </citation>
    <scope>NUCLEOTIDE SEQUENCE [LARGE SCALE GENOMIC DNA]</scope>
    <source>
        <strain evidence="3">DSM 44728 / CIP 108903 / NRRL B-16338 / NBRC 102104 / LLR-40K-21</strain>
    </source>
</reference>
<dbReference type="PANTHER" id="PTHR43798">
    <property type="entry name" value="MONOACYLGLYCEROL LIPASE"/>
    <property type="match status" value="1"/>
</dbReference>
<dbReference type="SUPFAM" id="SSF53474">
    <property type="entry name" value="alpha/beta-Hydrolases"/>
    <property type="match status" value="1"/>
</dbReference>
<protein>
    <submittedName>
        <fullName evidence="2">Alpha/beta hydrolase fold protein</fullName>
    </submittedName>
</protein>
<keyword evidence="3" id="KW-1185">Reference proteome</keyword>
<proteinExistence type="predicted"/>
<gene>
    <name evidence="2" type="ordered locus">Snas_2323</name>
</gene>
<keyword evidence="2" id="KW-0378">Hydrolase</keyword>
<dbReference type="EMBL" id="CP001778">
    <property type="protein sequence ID" value="ADD42010.1"/>
    <property type="molecule type" value="Genomic_DNA"/>
</dbReference>
<dbReference type="AlphaFoldDB" id="D3Q3G9"/>
<dbReference type="InterPro" id="IPR000073">
    <property type="entry name" value="AB_hydrolase_1"/>
</dbReference>
<feature type="domain" description="AB hydrolase-1" evidence="1">
    <location>
        <begin position="16"/>
        <end position="240"/>
    </location>
</feature>
<dbReference type="KEGG" id="sna:Snas_2323"/>
<dbReference type="RefSeq" id="WP_013017581.1">
    <property type="nucleotide sequence ID" value="NC_013947.1"/>
</dbReference>
<dbReference type="Pfam" id="PF00561">
    <property type="entry name" value="Abhydrolase_1"/>
    <property type="match status" value="1"/>
</dbReference>
<evidence type="ECO:0000313" key="3">
    <source>
        <dbReference type="Proteomes" id="UP000000844"/>
    </source>
</evidence>
<dbReference type="PRINTS" id="PR00111">
    <property type="entry name" value="ABHYDROLASE"/>
</dbReference>
<name>D3Q3G9_STANL</name>
<accession>D3Q3G9</accession>
<dbReference type="eggNOG" id="COG2021">
    <property type="taxonomic scope" value="Bacteria"/>
</dbReference>
<dbReference type="HOGENOM" id="CLU_020336_50_3_11"/>
<dbReference type="OrthoDB" id="9785847at2"/>
<dbReference type="InterPro" id="IPR050266">
    <property type="entry name" value="AB_hydrolase_sf"/>
</dbReference>
<evidence type="ECO:0000259" key="1">
    <source>
        <dbReference type="Pfam" id="PF00561"/>
    </source>
</evidence>
<evidence type="ECO:0000313" key="2">
    <source>
        <dbReference type="EMBL" id="ADD42010.1"/>
    </source>
</evidence>
<dbReference type="Gene3D" id="3.40.50.1820">
    <property type="entry name" value="alpha/beta hydrolase"/>
    <property type="match status" value="1"/>
</dbReference>
<dbReference type="STRING" id="446470.Snas_2323"/>
<sequence>MTVDLHYELTGPERAPVLVLSHALGLDAGMWTSLTARLGSRFRLLLADTRGHGGSPAPLGPYSIAELGADYLRLFDRLGLARVSWCGLSLGGMIGMWLAANAPERIDRLVLCCTASRLPPREGWTDRATAVRWAGTTAGLVDKSLDRWLSTPFRRSHPEIANRCASTLLTCDVEGYAGCCEAIGNLDLREDLSRITAPTLVLSGMDDPICTISMSATLAGSIRGASLLAVPGRHLAVVEAADRCTPALLDHLIDPEREAA</sequence>
<organism evidence="2 3">
    <name type="scientific">Stackebrandtia nassauensis (strain DSM 44728 / CIP 108903 / NRRL B-16338 / NBRC 102104 / LLR-40K-21)</name>
    <dbReference type="NCBI Taxonomy" id="446470"/>
    <lineage>
        <taxon>Bacteria</taxon>
        <taxon>Bacillati</taxon>
        <taxon>Actinomycetota</taxon>
        <taxon>Actinomycetes</taxon>
        <taxon>Glycomycetales</taxon>
        <taxon>Glycomycetaceae</taxon>
        <taxon>Stackebrandtia</taxon>
    </lineage>
</organism>
<dbReference type="InterPro" id="IPR029058">
    <property type="entry name" value="AB_hydrolase_fold"/>
</dbReference>
<dbReference type="Proteomes" id="UP000000844">
    <property type="component" value="Chromosome"/>
</dbReference>